<evidence type="ECO:0000313" key="19">
    <source>
        <dbReference type="Proteomes" id="UP000189981"/>
    </source>
</evidence>
<dbReference type="Gene3D" id="3.30.450.20">
    <property type="entry name" value="PAS domain"/>
    <property type="match status" value="1"/>
</dbReference>
<evidence type="ECO:0000256" key="15">
    <source>
        <dbReference type="SAM" id="Coils"/>
    </source>
</evidence>
<dbReference type="SUPFAM" id="SSF55785">
    <property type="entry name" value="PYP-like sensor domain (PAS domain)"/>
    <property type="match status" value="1"/>
</dbReference>
<dbReference type="RefSeq" id="WP_079700845.1">
    <property type="nucleotide sequence ID" value="NZ_FUYR01000001.1"/>
</dbReference>
<feature type="coiled-coil region" evidence="15">
    <location>
        <begin position="286"/>
        <end position="313"/>
    </location>
</feature>
<keyword evidence="19" id="KW-1185">Reference proteome</keyword>
<evidence type="ECO:0000256" key="3">
    <source>
        <dbReference type="ARBA" id="ARBA00012438"/>
    </source>
</evidence>
<dbReference type="FunFam" id="1.10.287.130:FF:000003">
    <property type="entry name" value="Histidine kinase"/>
    <property type="match status" value="1"/>
</dbReference>
<keyword evidence="4" id="KW-1003">Cell membrane</keyword>
<feature type="domain" description="Response regulatory" evidence="17">
    <location>
        <begin position="704"/>
        <end position="820"/>
    </location>
</feature>
<dbReference type="SUPFAM" id="SSF47384">
    <property type="entry name" value="Homodimeric domain of signal transducing histidine kinase"/>
    <property type="match status" value="1"/>
</dbReference>
<name>A0A1T5A5S3_9SPHI</name>
<dbReference type="GO" id="GO:0000155">
    <property type="term" value="F:phosphorelay sensor kinase activity"/>
    <property type="evidence" value="ECO:0007669"/>
    <property type="project" value="InterPro"/>
</dbReference>
<keyword evidence="12" id="KW-0902">Two-component regulatory system</keyword>
<dbReference type="Gene3D" id="1.10.287.130">
    <property type="match status" value="1"/>
</dbReference>
<evidence type="ECO:0000256" key="12">
    <source>
        <dbReference type="ARBA" id="ARBA00023012"/>
    </source>
</evidence>
<keyword evidence="11" id="KW-1133">Transmembrane helix</keyword>
<dbReference type="PRINTS" id="PR00344">
    <property type="entry name" value="BCTRLSENSOR"/>
</dbReference>
<evidence type="ECO:0000256" key="1">
    <source>
        <dbReference type="ARBA" id="ARBA00000085"/>
    </source>
</evidence>
<evidence type="ECO:0000313" key="18">
    <source>
        <dbReference type="EMBL" id="SKB30286.1"/>
    </source>
</evidence>
<feature type="modified residue" description="4-aspartylphosphate" evidence="14">
    <location>
        <position position="610"/>
    </location>
</feature>
<comment type="catalytic activity">
    <reaction evidence="1">
        <text>ATP + protein L-histidine = ADP + protein N-phospho-L-histidine.</text>
        <dbReference type="EC" id="2.7.13.3"/>
    </reaction>
</comment>
<feature type="domain" description="Response regulatory" evidence="17">
    <location>
        <begin position="561"/>
        <end position="675"/>
    </location>
</feature>
<dbReference type="OrthoDB" id="9809670at2"/>
<dbReference type="EMBL" id="FUYR01000001">
    <property type="protein sequence ID" value="SKB30286.1"/>
    <property type="molecule type" value="Genomic_DNA"/>
</dbReference>
<dbReference type="SUPFAM" id="SSF52172">
    <property type="entry name" value="CheY-like"/>
    <property type="match status" value="2"/>
</dbReference>
<evidence type="ECO:0000256" key="8">
    <source>
        <dbReference type="ARBA" id="ARBA00022741"/>
    </source>
</evidence>
<dbReference type="InterPro" id="IPR011006">
    <property type="entry name" value="CheY-like_superfamily"/>
</dbReference>
<evidence type="ECO:0000256" key="6">
    <source>
        <dbReference type="ARBA" id="ARBA00022679"/>
    </source>
</evidence>
<dbReference type="Gene3D" id="3.30.565.10">
    <property type="entry name" value="Histidine kinase-like ATPase, C-terminal domain"/>
    <property type="match status" value="1"/>
</dbReference>
<dbReference type="CDD" id="cd17546">
    <property type="entry name" value="REC_hyHK_CKI1_RcsC-like"/>
    <property type="match status" value="2"/>
</dbReference>
<dbReference type="InterPro" id="IPR035965">
    <property type="entry name" value="PAS-like_dom_sf"/>
</dbReference>
<dbReference type="SMART" id="SM00448">
    <property type="entry name" value="REC"/>
    <property type="match status" value="2"/>
</dbReference>
<evidence type="ECO:0000256" key="10">
    <source>
        <dbReference type="ARBA" id="ARBA00022840"/>
    </source>
</evidence>
<organism evidence="18 19">
    <name type="scientific">Daejeonella lutea</name>
    <dbReference type="NCBI Taxonomy" id="572036"/>
    <lineage>
        <taxon>Bacteria</taxon>
        <taxon>Pseudomonadati</taxon>
        <taxon>Bacteroidota</taxon>
        <taxon>Sphingobacteriia</taxon>
        <taxon>Sphingobacteriales</taxon>
        <taxon>Sphingobacteriaceae</taxon>
        <taxon>Daejeonella</taxon>
    </lineage>
</organism>
<dbReference type="InterPro" id="IPR003594">
    <property type="entry name" value="HATPase_dom"/>
</dbReference>
<dbReference type="CDD" id="cd00082">
    <property type="entry name" value="HisKA"/>
    <property type="match status" value="1"/>
</dbReference>
<feature type="domain" description="Histidine kinase" evidence="16">
    <location>
        <begin position="320"/>
        <end position="541"/>
    </location>
</feature>
<protein>
    <recommendedName>
        <fullName evidence="3">histidine kinase</fullName>
        <ecNumber evidence="3">2.7.13.3</ecNumber>
    </recommendedName>
</protein>
<proteinExistence type="predicted"/>
<dbReference type="PANTHER" id="PTHR45339:SF1">
    <property type="entry name" value="HYBRID SIGNAL TRANSDUCTION HISTIDINE KINASE J"/>
    <property type="match status" value="1"/>
</dbReference>
<dbReference type="InterPro" id="IPR036890">
    <property type="entry name" value="HATPase_C_sf"/>
</dbReference>
<dbReference type="InterPro" id="IPR005467">
    <property type="entry name" value="His_kinase_dom"/>
</dbReference>
<evidence type="ECO:0000256" key="5">
    <source>
        <dbReference type="ARBA" id="ARBA00022553"/>
    </source>
</evidence>
<evidence type="ECO:0000259" key="16">
    <source>
        <dbReference type="PROSITE" id="PS50109"/>
    </source>
</evidence>
<feature type="modified residue" description="4-aspartylphosphate" evidence="14">
    <location>
        <position position="753"/>
    </location>
</feature>
<dbReference type="InterPro" id="IPR004358">
    <property type="entry name" value="Sig_transdc_His_kin-like_C"/>
</dbReference>
<dbReference type="Pfam" id="PF00512">
    <property type="entry name" value="HisKA"/>
    <property type="match status" value="1"/>
</dbReference>
<dbReference type="SUPFAM" id="SSF55874">
    <property type="entry name" value="ATPase domain of HSP90 chaperone/DNA topoisomerase II/histidine kinase"/>
    <property type="match status" value="1"/>
</dbReference>
<gene>
    <name evidence="18" type="ORF">SAMN05661099_0355</name>
</gene>
<dbReference type="GO" id="GO:0005886">
    <property type="term" value="C:plasma membrane"/>
    <property type="evidence" value="ECO:0007669"/>
    <property type="project" value="UniProtKB-SubCell"/>
</dbReference>
<evidence type="ECO:0000256" key="7">
    <source>
        <dbReference type="ARBA" id="ARBA00022692"/>
    </source>
</evidence>
<keyword evidence="5 14" id="KW-0597">Phosphoprotein</keyword>
<accession>A0A1T5A5S3</accession>
<evidence type="ECO:0000256" key="13">
    <source>
        <dbReference type="ARBA" id="ARBA00023136"/>
    </source>
</evidence>
<dbReference type="CDD" id="cd16922">
    <property type="entry name" value="HATPase_EvgS-ArcB-TorS-like"/>
    <property type="match status" value="1"/>
</dbReference>
<dbReference type="SMART" id="SM00387">
    <property type="entry name" value="HATPase_c"/>
    <property type="match status" value="1"/>
</dbReference>
<dbReference type="InterPro" id="IPR036097">
    <property type="entry name" value="HisK_dim/P_sf"/>
</dbReference>
<dbReference type="InterPro" id="IPR003661">
    <property type="entry name" value="HisK_dim/P_dom"/>
</dbReference>
<keyword evidence="13" id="KW-0472">Membrane</keyword>
<evidence type="ECO:0000259" key="17">
    <source>
        <dbReference type="PROSITE" id="PS50110"/>
    </source>
</evidence>
<keyword evidence="8" id="KW-0547">Nucleotide-binding</keyword>
<sequence>MSKIEKPVNWAKRALEFIAGLSAVEKYSNWPAIMAESMANLKRLSGASSVLVVKQDDELTVRVLLGDSTYPSFVDPSVVRPYAGIREPLFLQSPFSEIDSGLKILIKECKSAAVLPVDEEAIRGVVLMCWGDSIDFSSDLKEFVTAALIRIRETCRLASLFFSMDELTVRFNTILSTVPQGIAFTDNSGNNGWVNHKAAALFHIPQGHVTPLVLSEAMRDLREKADNREEILETGNQLFKSKEKIIDNWQWIYSEPEVLVLSVSSRPTITDYSSGMLWIFDDITTNYLAEQRLKELNVELEEKTKLAEERNLAKSQFLANMSHEIRTPMNGVIGMTSLLSRTQLDPDQFDYVESIRISAEALLEIINEILDFSKIESGKLDLEEHPFVIARVIEETYDLLSTKAHEKNLDLLYIVEPEVPQEVIGDITRIRQIVVNLVGNAIKFTDHGEILTSIRVADKDGSLYTLEFSVRDSGIGIPEDKMDRLFNSFTQVDASTTRKYGGTGLGLAISAKLIERMNGRVWVDSKEGVGTTFSFTIQVQAATRIKQFKRETALKDLSGKSILIVDDNLTNLRVLSKTCEQWGMRPTTYESGRKVLEENDDMAFDIAVLDMLMPGMDGIELAKEIRKINQNLPLILFSSAGQFPEDKKAYRKLFAGMIEKPIKNNYLQKILIENLSDHVDERKPALAKNIVPQSPIPADPAQVSILVAEDNLINQKIITRTINNLGYSCDVVSNGQEVLASLERQRYDLIFMDIQMPEMDGIEATRRIRNEFKGAQPLIIAMTAAAYDDDRQSAMDAGMDDYMTKPFNFDEFSTKFTGWVG</sequence>
<evidence type="ECO:0000256" key="2">
    <source>
        <dbReference type="ARBA" id="ARBA00004651"/>
    </source>
</evidence>
<evidence type="ECO:0000256" key="14">
    <source>
        <dbReference type="PROSITE-ProRule" id="PRU00169"/>
    </source>
</evidence>
<keyword evidence="10" id="KW-0067">ATP-binding</keyword>
<dbReference type="EC" id="2.7.13.3" evidence="3"/>
<evidence type="ECO:0000256" key="4">
    <source>
        <dbReference type="ARBA" id="ARBA00022475"/>
    </source>
</evidence>
<dbReference type="InterPro" id="IPR001789">
    <property type="entry name" value="Sig_transdc_resp-reg_receiver"/>
</dbReference>
<comment type="subcellular location">
    <subcellularLocation>
        <location evidence="2">Cell membrane</location>
        <topology evidence="2">Multi-pass membrane protein</topology>
    </subcellularLocation>
</comment>
<reference evidence="19" key="1">
    <citation type="submission" date="2017-02" db="EMBL/GenBank/DDBJ databases">
        <authorList>
            <person name="Varghese N."/>
            <person name="Submissions S."/>
        </authorList>
    </citation>
    <scope>NUCLEOTIDE SEQUENCE [LARGE SCALE GENOMIC DNA]</scope>
    <source>
        <strain evidence="19">DSM 22385</strain>
    </source>
</reference>
<dbReference type="Proteomes" id="UP000189981">
    <property type="component" value="Unassembled WGS sequence"/>
</dbReference>
<evidence type="ECO:0000256" key="9">
    <source>
        <dbReference type="ARBA" id="ARBA00022777"/>
    </source>
</evidence>
<keyword evidence="9 18" id="KW-0418">Kinase</keyword>
<keyword evidence="15" id="KW-0175">Coiled coil</keyword>
<dbReference type="AlphaFoldDB" id="A0A1T5A5S3"/>
<dbReference type="PROSITE" id="PS50110">
    <property type="entry name" value="RESPONSE_REGULATORY"/>
    <property type="match status" value="2"/>
</dbReference>
<keyword evidence="7" id="KW-0812">Transmembrane</keyword>
<dbReference type="PANTHER" id="PTHR45339">
    <property type="entry name" value="HYBRID SIGNAL TRANSDUCTION HISTIDINE KINASE J"/>
    <property type="match status" value="1"/>
</dbReference>
<dbReference type="Gene3D" id="3.40.50.2300">
    <property type="match status" value="2"/>
</dbReference>
<dbReference type="STRING" id="572036.SAMN05661099_0355"/>
<dbReference type="Pfam" id="PF00072">
    <property type="entry name" value="Response_reg"/>
    <property type="match status" value="2"/>
</dbReference>
<dbReference type="GO" id="GO:0005524">
    <property type="term" value="F:ATP binding"/>
    <property type="evidence" value="ECO:0007669"/>
    <property type="project" value="UniProtKB-KW"/>
</dbReference>
<dbReference type="Pfam" id="PF02518">
    <property type="entry name" value="HATPase_c"/>
    <property type="match status" value="1"/>
</dbReference>
<keyword evidence="6" id="KW-0808">Transferase</keyword>
<evidence type="ECO:0000256" key="11">
    <source>
        <dbReference type="ARBA" id="ARBA00022989"/>
    </source>
</evidence>
<dbReference type="FunFam" id="3.30.565.10:FF:000010">
    <property type="entry name" value="Sensor histidine kinase RcsC"/>
    <property type="match status" value="1"/>
</dbReference>
<dbReference type="SMART" id="SM00388">
    <property type="entry name" value="HisKA"/>
    <property type="match status" value="1"/>
</dbReference>
<dbReference type="PROSITE" id="PS50109">
    <property type="entry name" value="HIS_KIN"/>
    <property type="match status" value="1"/>
</dbReference>